<keyword evidence="2" id="KW-0812">Transmembrane</keyword>
<accession>A0A0C3P854</accession>
<proteinExistence type="predicted"/>
<feature type="transmembrane region" description="Helical" evidence="2">
    <location>
        <begin position="149"/>
        <end position="174"/>
    </location>
</feature>
<feature type="compositionally biased region" description="Low complexity" evidence="1">
    <location>
        <begin position="324"/>
        <end position="336"/>
    </location>
</feature>
<feature type="compositionally biased region" description="Polar residues" evidence="1">
    <location>
        <begin position="337"/>
        <end position="346"/>
    </location>
</feature>
<evidence type="ECO:0000256" key="2">
    <source>
        <dbReference type="SAM" id="Phobius"/>
    </source>
</evidence>
<organism evidence="3 4">
    <name type="scientific">Pisolithus tinctorius Marx 270</name>
    <dbReference type="NCBI Taxonomy" id="870435"/>
    <lineage>
        <taxon>Eukaryota</taxon>
        <taxon>Fungi</taxon>
        <taxon>Dikarya</taxon>
        <taxon>Basidiomycota</taxon>
        <taxon>Agaricomycotina</taxon>
        <taxon>Agaricomycetes</taxon>
        <taxon>Agaricomycetidae</taxon>
        <taxon>Boletales</taxon>
        <taxon>Sclerodermatineae</taxon>
        <taxon>Pisolithaceae</taxon>
        <taxon>Pisolithus</taxon>
    </lineage>
</organism>
<dbReference type="InParanoid" id="A0A0C3P854"/>
<dbReference type="STRING" id="870435.A0A0C3P854"/>
<name>A0A0C3P854_PISTI</name>
<keyword evidence="2" id="KW-0472">Membrane</keyword>
<sequence>MYAIAVKGRVPEDVEADLKGRGIKHRLNNHTDQDLFAVSGNFYELVMTLDSFPMFFTVRAITFTYIVFLAFVWLILVSVEMFTRRNISDTTSQSLMFVLILTNAVTIFIPPVLLILEFRIWLDAARLLLIFVLQTAADDMGVCKLLNAYTVMACWVIPTISLFYIVYFVIVVYMQSRMPDTVDSPIVVPSSAQPSVLPIMDPEMGEKRCSIVRGSSDSGPNTRSRSSQPGPPLLPLVLPQRQLTLPAQSQSASASPQRHRSLPATHHLTGAPAPRRTTTLSIPAPLAPQSQFQPVSRPSSNLQAGIVGSRPPVRHLSMMPPPSKSRSFSSEAASSPITESPTTRSVLSKAGPSYLM</sequence>
<reference evidence="4" key="2">
    <citation type="submission" date="2015-01" db="EMBL/GenBank/DDBJ databases">
        <title>Evolutionary Origins and Diversification of the Mycorrhizal Mutualists.</title>
        <authorList>
            <consortium name="DOE Joint Genome Institute"/>
            <consortium name="Mycorrhizal Genomics Consortium"/>
            <person name="Kohler A."/>
            <person name="Kuo A."/>
            <person name="Nagy L.G."/>
            <person name="Floudas D."/>
            <person name="Copeland A."/>
            <person name="Barry K.W."/>
            <person name="Cichocki N."/>
            <person name="Veneault-Fourrey C."/>
            <person name="LaButti K."/>
            <person name="Lindquist E.A."/>
            <person name="Lipzen A."/>
            <person name="Lundell T."/>
            <person name="Morin E."/>
            <person name="Murat C."/>
            <person name="Riley R."/>
            <person name="Ohm R."/>
            <person name="Sun H."/>
            <person name="Tunlid A."/>
            <person name="Henrissat B."/>
            <person name="Grigoriev I.V."/>
            <person name="Hibbett D.S."/>
            <person name="Martin F."/>
        </authorList>
    </citation>
    <scope>NUCLEOTIDE SEQUENCE [LARGE SCALE GENOMIC DNA]</scope>
    <source>
        <strain evidence="4">Marx 270</strain>
    </source>
</reference>
<keyword evidence="2" id="KW-1133">Transmembrane helix</keyword>
<dbReference type="EMBL" id="KN831974">
    <property type="protein sequence ID" value="KIO03841.1"/>
    <property type="molecule type" value="Genomic_DNA"/>
</dbReference>
<reference evidence="3 4" key="1">
    <citation type="submission" date="2014-04" db="EMBL/GenBank/DDBJ databases">
        <authorList>
            <consortium name="DOE Joint Genome Institute"/>
            <person name="Kuo A."/>
            <person name="Kohler A."/>
            <person name="Costa M.D."/>
            <person name="Nagy L.G."/>
            <person name="Floudas D."/>
            <person name="Copeland A."/>
            <person name="Barry K.W."/>
            <person name="Cichocki N."/>
            <person name="Veneault-Fourrey C."/>
            <person name="LaButti K."/>
            <person name="Lindquist E.A."/>
            <person name="Lipzen A."/>
            <person name="Lundell T."/>
            <person name="Morin E."/>
            <person name="Murat C."/>
            <person name="Sun H."/>
            <person name="Tunlid A."/>
            <person name="Henrissat B."/>
            <person name="Grigoriev I.V."/>
            <person name="Hibbett D.S."/>
            <person name="Martin F."/>
            <person name="Nordberg H.P."/>
            <person name="Cantor M.N."/>
            <person name="Hua S.X."/>
        </authorList>
    </citation>
    <scope>NUCLEOTIDE SEQUENCE [LARGE SCALE GENOMIC DNA]</scope>
    <source>
        <strain evidence="3 4">Marx 270</strain>
    </source>
</reference>
<feature type="transmembrane region" description="Helical" evidence="2">
    <location>
        <begin position="60"/>
        <end position="82"/>
    </location>
</feature>
<protein>
    <submittedName>
        <fullName evidence="3">Uncharacterized protein</fullName>
    </submittedName>
</protein>
<keyword evidence="4" id="KW-1185">Reference proteome</keyword>
<feature type="region of interest" description="Disordered" evidence="1">
    <location>
        <begin position="210"/>
        <end position="356"/>
    </location>
</feature>
<dbReference type="HOGENOM" id="CLU_072392_0_0_1"/>
<feature type="compositionally biased region" description="Polar residues" evidence="1">
    <location>
        <begin position="213"/>
        <end position="222"/>
    </location>
</feature>
<feature type="compositionally biased region" description="Polar residues" evidence="1">
    <location>
        <begin position="288"/>
        <end position="303"/>
    </location>
</feature>
<feature type="transmembrane region" description="Helical" evidence="2">
    <location>
        <begin position="94"/>
        <end position="114"/>
    </location>
</feature>
<evidence type="ECO:0000313" key="4">
    <source>
        <dbReference type="Proteomes" id="UP000054217"/>
    </source>
</evidence>
<evidence type="ECO:0000313" key="3">
    <source>
        <dbReference type="EMBL" id="KIO03841.1"/>
    </source>
</evidence>
<evidence type="ECO:0000256" key="1">
    <source>
        <dbReference type="SAM" id="MobiDB-lite"/>
    </source>
</evidence>
<dbReference type="AlphaFoldDB" id="A0A0C3P854"/>
<dbReference type="OrthoDB" id="3065653at2759"/>
<dbReference type="Proteomes" id="UP000054217">
    <property type="component" value="Unassembled WGS sequence"/>
</dbReference>
<gene>
    <name evidence="3" type="ORF">M404DRAFT_26814</name>
</gene>
<feature type="compositionally biased region" description="Low complexity" evidence="1">
    <location>
        <begin position="235"/>
        <end position="256"/>
    </location>
</feature>